<organism evidence="2 3">
    <name type="scientific">Paenibacillus psychroresistens</name>
    <dbReference type="NCBI Taxonomy" id="1778678"/>
    <lineage>
        <taxon>Bacteria</taxon>
        <taxon>Bacillati</taxon>
        <taxon>Bacillota</taxon>
        <taxon>Bacilli</taxon>
        <taxon>Bacillales</taxon>
        <taxon>Paenibacillaceae</taxon>
        <taxon>Paenibacillus</taxon>
    </lineage>
</organism>
<evidence type="ECO:0000256" key="1">
    <source>
        <dbReference type="SAM" id="Phobius"/>
    </source>
</evidence>
<dbReference type="Proteomes" id="UP000426246">
    <property type="component" value="Chromosome"/>
</dbReference>
<keyword evidence="1" id="KW-0472">Membrane</keyword>
<evidence type="ECO:0000313" key="2">
    <source>
        <dbReference type="EMBL" id="QGQ97372.1"/>
    </source>
</evidence>
<proteinExistence type="predicted"/>
<dbReference type="KEGG" id="ppsc:EHS13_22045"/>
<evidence type="ECO:0000313" key="3">
    <source>
        <dbReference type="Proteomes" id="UP000426246"/>
    </source>
</evidence>
<reference evidence="3" key="1">
    <citation type="submission" date="2018-11" db="EMBL/GenBank/DDBJ databases">
        <title>Complete genome sequence of Paenibacillus sp. ML311-T8.</title>
        <authorList>
            <person name="Nam Y.-D."/>
            <person name="Kang J."/>
            <person name="Chung W.-H."/>
            <person name="Park Y.S."/>
        </authorList>
    </citation>
    <scope>NUCLEOTIDE SEQUENCE [LARGE SCALE GENOMIC DNA]</scope>
    <source>
        <strain evidence="3">ML311-T8</strain>
    </source>
</reference>
<accession>A0A6B8RNT2</accession>
<keyword evidence="1" id="KW-0812">Transmembrane</keyword>
<dbReference type="Pfam" id="PF14038">
    <property type="entry name" value="YqzE"/>
    <property type="match status" value="1"/>
</dbReference>
<dbReference type="InterPro" id="IPR025622">
    <property type="entry name" value="YqzE"/>
</dbReference>
<sequence length="66" mass="8157">MADKGEELVQYITEKVAHYMDTPKEERKRNRKLRNSKEAWLTRWFGVVPFAFSMWLDQRKKKLKRR</sequence>
<gene>
    <name evidence="2" type="ORF">EHS13_22045</name>
</gene>
<dbReference type="RefSeq" id="WP_155702475.1">
    <property type="nucleotide sequence ID" value="NZ_CP034235.1"/>
</dbReference>
<feature type="transmembrane region" description="Helical" evidence="1">
    <location>
        <begin position="39"/>
        <end position="56"/>
    </location>
</feature>
<dbReference type="EMBL" id="CP034235">
    <property type="protein sequence ID" value="QGQ97372.1"/>
    <property type="molecule type" value="Genomic_DNA"/>
</dbReference>
<protein>
    <submittedName>
        <fullName evidence="2">YqzE family protein</fullName>
    </submittedName>
</protein>
<keyword evidence="3" id="KW-1185">Reference proteome</keyword>
<name>A0A6B8RNT2_9BACL</name>
<dbReference type="AlphaFoldDB" id="A0A6B8RNT2"/>
<keyword evidence="1" id="KW-1133">Transmembrane helix</keyword>